<organism evidence="2 3">
    <name type="scientific">Candidula unifasciata</name>
    <dbReference type="NCBI Taxonomy" id="100452"/>
    <lineage>
        <taxon>Eukaryota</taxon>
        <taxon>Metazoa</taxon>
        <taxon>Spiralia</taxon>
        <taxon>Lophotrochozoa</taxon>
        <taxon>Mollusca</taxon>
        <taxon>Gastropoda</taxon>
        <taxon>Heterobranchia</taxon>
        <taxon>Euthyneura</taxon>
        <taxon>Panpulmonata</taxon>
        <taxon>Eupulmonata</taxon>
        <taxon>Stylommatophora</taxon>
        <taxon>Helicina</taxon>
        <taxon>Helicoidea</taxon>
        <taxon>Geomitridae</taxon>
        <taxon>Candidula</taxon>
    </lineage>
</organism>
<evidence type="ECO:0000313" key="2">
    <source>
        <dbReference type="EMBL" id="CAG5133438.1"/>
    </source>
</evidence>
<gene>
    <name evidence="2" type="ORF">CUNI_LOCUS18996</name>
</gene>
<accession>A0A8S3ZZ14</accession>
<dbReference type="EMBL" id="CAJHNH020006212">
    <property type="protein sequence ID" value="CAG5133438.1"/>
    <property type="molecule type" value="Genomic_DNA"/>
</dbReference>
<feature type="region of interest" description="Disordered" evidence="1">
    <location>
        <begin position="143"/>
        <end position="167"/>
    </location>
</feature>
<proteinExistence type="predicted"/>
<evidence type="ECO:0000313" key="3">
    <source>
        <dbReference type="Proteomes" id="UP000678393"/>
    </source>
</evidence>
<feature type="non-terminal residue" evidence="2">
    <location>
        <position position="1"/>
    </location>
</feature>
<feature type="compositionally biased region" description="Basic and acidic residues" evidence="1">
    <location>
        <begin position="29"/>
        <end position="45"/>
    </location>
</feature>
<name>A0A8S3ZZ14_9EUPU</name>
<sequence length="167" mass="17442">MKPWKPAGAVPLFGGVDPLALPKKQPVIEVKDGTPEEGSDQEKSSPPRPAPKPKVIPREKSDENLKIKSQNGSAAADLFGDGNDSDDLFGVSKQKSPPPVAPRSHSSLAASVDPSKSEIAPQSPSAVRSKVLAGAVPMFGGMDPFAGVKKKPSSEQEEGPSSQKEKP</sequence>
<dbReference type="Proteomes" id="UP000678393">
    <property type="component" value="Unassembled WGS sequence"/>
</dbReference>
<keyword evidence="3" id="KW-1185">Reference proteome</keyword>
<feature type="compositionally biased region" description="Basic and acidic residues" evidence="1">
    <location>
        <begin position="56"/>
        <end position="66"/>
    </location>
</feature>
<protein>
    <submittedName>
        <fullName evidence="2">Uncharacterized protein</fullName>
    </submittedName>
</protein>
<reference evidence="2" key="1">
    <citation type="submission" date="2021-04" db="EMBL/GenBank/DDBJ databases">
        <authorList>
            <consortium name="Molecular Ecology Group"/>
        </authorList>
    </citation>
    <scope>NUCLEOTIDE SEQUENCE</scope>
</reference>
<comment type="caution">
    <text evidence="2">The sequence shown here is derived from an EMBL/GenBank/DDBJ whole genome shotgun (WGS) entry which is preliminary data.</text>
</comment>
<evidence type="ECO:0000256" key="1">
    <source>
        <dbReference type="SAM" id="MobiDB-lite"/>
    </source>
</evidence>
<feature type="region of interest" description="Disordered" evidence="1">
    <location>
        <begin position="1"/>
        <end position="128"/>
    </location>
</feature>
<dbReference type="AlphaFoldDB" id="A0A8S3ZZ14"/>